<protein>
    <submittedName>
        <fullName evidence="1">Uncharacterized protein</fullName>
    </submittedName>
</protein>
<organism evidence="1 2">
    <name type="scientific">Stylosanthes scabra</name>
    <dbReference type="NCBI Taxonomy" id="79078"/>
    <lineage>
        <taxon>Eukaryota</taxon>
        <taxon>Viridiplantae</taxon>
        <taxon>Streptophyta</taxon>
        <taxon>Embryophyta</taxon>
        <taxon>Tracheophyta</taxon>
        <taxon>Spermatophyta</taxon>
        <taxon>Magnoliopsida</taxon>
        <taxon>eudicotyledons</taxon>
        <taxon>Gunneridae</taxon>
        <taxon>Pentapetalae</taxon>
        <taxon>rosids</taxon>
        <taxon>fabids</taxon>
        <taxon>Fabales</taxon>
        <taxon>Fabaceae</taxon>
        <taxon>Papilionoideae</taxon>
        <taxon>50 kb inversion clade</taxon>
        <taxon>dalbergioids sensu lato</taxon>
        <taxon>Dalbergieae</taxon>
        <taxon>Pterocarpus clade</taxon>
        <taxon>Stylosanthes</taxon>
    </lineage>
</organism>
<feature type="non-terminal residue" evidence="1">
    <location>
        <position position="1"/>
    </location>
</feature>
<comment type="caution">
    <text evidence="1">The sequence shown here is derived from an EMBL/GenBank/DDBJ whole genome shotgun (WGS) entry which is preliminary data.</text>
</comment>
<sequence length="60" mass="6735">EPPSSSSSSCTNLLQKILKKLRRRKQDLRNTQYMIRTANPGVELPDLIVMSSNSTDDNDA</sequence>
<dbReference type="EMBL" id="JASCZI010152994">
    <property type="protein sequence ID" value="MED6176933.1"/>
    <property type="molecule type" value="Genomic_DNA"/>
</dbReference>
<dbReference type="Proteomes" id="UP001341840">
    <property type="component" value="Unassembled WGS sequence"/>
</dbReference>
<accession>A0ABU6VY86</accession>
<evidence type="ECO:0000313" key="2">
    <source>
        <dbReference type="Proteomes" id="UP001341840"/>
    </source>
</evidence>
<name>A0ABU6VY86_9FABA</name>
<evidence type="ECO:0000313" key="1">
    <source>
        <dbReference type="EMBL" id="MED6176933.1"/>
    </source>
</evidence>
<reference evidence="1 2" key="1">
    <citation type="journal article" date="2023" name="Plants (Basel)">
        <title>Bridging the Gap: Combining Genomics and Transcriptomics Approaches to Understand Stylosanthes scabra, an Orphan Legume from the Brazilian Caatinga.</title>
        <authorList>
            <person name="Ferreira-Neto J.R.C."/>
            <person name="da Silva M.D."/>
            <person name="Binneck E."/>
            <person name="de Melo N.F."/>
            <person name="da Silva R.H."/>
            <person name="de Melo A.L.T.M."/>
            <person name="Pandolfi V."/>
            <person name="Bustamante F.O."/>
            <person name="Brasileiro-Vidal A.C."/>
            <person name="Benko-Iseppon A.M."/>
        </authorList>
    </citation>
    <scope>NUCLEOTIDE SEQUENCE [LARGE SCALE GENOMIC DNA]</scope>
    <source>
        <tissue evidence="1">Leaves</tissue>
    </source>
</reference>
<proteinExistence type="predicted"/>
<gene>
    <name evidence="1" type="ORF">PIB30_093042</name>
</gene>
<keyword evidence="2" id="KW-1185">Reference proteome</keyword>